<comment type="caution">
    <text evidence="2">The sequence shown here is derived from an EMBL/GenBank/DDBJ whole genome shotgun (WGS) entry which is preliminary data.</text>
</comment>
<organism evidence="2 3">
    <name type="scientific">Vallicoccus soli</name>
    <dbReference type="NCBI Taxonomy" id="2339232"/>
    <lineage>
        <taxon>Bacteria</taxon>
        <taxon>Bacillati</taxon>
        <taxon>Actinomycetota</taxon>
        <taxon>Actinomycetes</taxon>
        <taxon>Motilibacterales</taxon>
        <taxon>Vallicoccaceae</taxon>
        <taxon>Vallicoccus</taxon>
    </lineage>
</organism>
<dbReference type="Pfam" id="PF09348">
    <property type="entry name" value="DUF1990"/>
    <property type="match status" value="1"/>
</dbReference>
<keyword evidence="3" id="KW-1185">Reference proteome</keyword>
<dbReference type="RefSeq" id="WP_119949782.1">
    <property type="nucleotide sequence ID" value="NZ_QZEZ01000002.1"/>
</dbReference>
<dbReference type="PIRSF" id="PIRSF010260">
    <property type="entry name" value="UCP010260"/>
    <property type="match status" value="1"/>
</dbReference>
<dbReference type="PANTHER" id="PTHR34202">
    <property type="entry name" value="UPF0548 PROTEIN"/>
    <property type="match status" value="1"/>
</dbReference>
<dbReference type="OrthoDB" id="120660at2"/>
<proteinExistence type="predicted"/>
<evidence type="ECO:0000313" key="3">
    <source>
        <dbReference type="Proteomes" id="UP000265614"/>
    </source>
</evidence>
<dbReference type="EMBL" id="QZEZ01000002">
    <property type="protein sequence ID" value="RJK97065.1"/>
    <property type="molecule type" value="Genomic_DNA"/>
</dbReference>
<name>A0A3A3Z1D6_9ACTN</name>
<accession>A0A3A3Z1D6</accession>
<dbReference type="InterPro" id="IPR018960">
    <property type="entry name" value="DUF1990"/>
</dbReference>
<evidence type="ECO:0000259" key="1">
    <source>
        <dbReference type="Pfam" id="PF09348"/>
    </source>
</evidence>
<evidence type="ECO:0000313" key="2">
    <source>
        <dbReference type="EMBL" id="RJK97065.1"/>
    </source>
</evidence>
<gene>
    <name evidence="2" type="ORF">D5H78_07555</name>
</gene>
<dbReference type="InterPro" id="IPR014457">
    <property type="entry name" value="UCP010260"/>
</dbReference>
<reference evidence="2 3" key="1">
    <citation type="submission" date="2018-09" db="EMBL/GenBank/DDBJ databases">
        <title>YIM 75000 draft genome.</title>
        <authorList>
            <person name="Tang S."/>
            <person name="Feng Y."/>
        </authorList>
    </citation>
    <scope>NUCLEOTIDE SEQUENCE [LARGE SCALE GENOMIC DNA]</scope>
    <source>
        <strain evidence="2 3">YIM 75000</strain>
    </source>
</reference>
<feature type="domain" description="DUF1990" evidence="1">
    <location>
        <begin position="15"/>
        <end position="169"/>
    </location>
</feature>
<sequence>MEDLLRRAVALEPTHRDVGASLRPAPEGWDALDVRAYVGHGPADHAAAAEAVLGWRMHEGAGLAVAASDPVARGGTTVALGLGAGPLRVRFACRVVVVVDEPGARGFAYATLPGHPETGEESFVVRTLPSGLVVLDVRAVSRPAWGLVRLAGPLGRLAQRAAVHAYARAVRRAVVAAR</sequence>
<protein>
    <submittedName>
        <fullName evidence="2">DUF1990 domain-containing protein</fullName>
    </submittedName>
</protein>
<dbReference type="Proteomes" id="UP000265614">
    <property type="component" value="Unassembled WGS sequence"/>
</dbReference>
<dbReference type="AlphaFoldDB" id="A0A3A3Z1D6"/>
<dbReference type="PANTHER" id="PTHR34202:SF1">
    <property type="entry name" value="UPF0548 PROTEIN"/>
    <property type="match status" value="1"/>
</dbReference>